<dbReference type="EMBL" id="CP020332">
    <property type="protein sequence ID" value="AQZ54230.1"/>
    <property type="molecule type" value="Genomic_DNA"/>
</dbReference>
<evidence type="ECO:0000313" key="2">
    <source>
        <dbReference type="EMBL" id="AQZ54230.1"/>
    </source>
</evidence>
<sequence>MPENDADPHASPSPGTGAEDALHVSGASGAVASHLAPLVERARGYVEAASAANTRRAYAADSEVNRPGIPI</sequence>
<name>A0A1U9Z9C0_9HYPH</name>
<dbReference type="KEGG" id="mmed:Mame_04938"/>
<organism evidence="2 3">
    <name type="scientific">Martelella mediterranea DSM 17316</name>
    <dbReference type="NCBI Taxonomy" id="1122214"/>
    <lineage>
        <taxon>Bacteria</taxon>
        <taxon>Pseudomonadati</taxon>
        <taxon>Pseudomonadota</taxon>
        <taxon>Alphaproteobacteria</taxon>
        <taxon>Hyphomicrobiales</taxon>
        <taxon>Aurantimonadaceae</taxon>
        <taxon>Martelella</taxon>
    </lineage>
</organism>
<reference evidence="2 3" key="1">
    <citation type="submission" date="2017-03" db="EMBL/GenBank/DDBJ databases">
        <title>Foreign affairs: Plasmid Transfer between Roseobacters and Rhizobia.</title>
        <authorList>
            <person name="Bartling P."/>
            <person name="Bunk B."/>
            <person name="Overmann J."/>
            <person name="Brinkmann H."/>
            <person name="Petersen J."/>
        </authorList>
    </citation>
    <scope>NUCLEOTIDE SEQUENCE [LARGE SCALE GENOMIC DNA]</scope>
    <source>
        <strain evidence="2 3">MACL11</strain>
        <plasmid evidence="3">Plasmid pmm259</plasmid>
    </source>
</reference>
<feature type="region of interest" description="Disordered" evidence="1">
    <location>
        <begin position="1"/>
        <end position="25"/>
    </location>
</feature>
<dbReference type="Proteomes" id="UP000191135">
    <property type="component" value="Plasmid pMM259"/>
</dbReference>
<geneLocation type="plasmid" evidence="3">
    <name>pmm259</name>
</geneLocation>
<keyword evidence="3" id="KW-1185">Reference proteome</keyword>
<evidence type="ECO:0000256" key="1">
    <source>
        <dbReference type="SAM" id="MobiDB-lite"/>
    </source>
</evidence>
<protein>
    <submittedName>
        <fullName evidence="2">Uncharacterized protein</fullName>
    </submittedName>
</protein>
<keyword evidence="2" id="KW-0614">Plasmid</keyword>
<gene>
    <name evidence="2" type="ORF">Mame_04938</name>
</gene>
<proteinExistence type="predicted"/>
<evidence type="ECO:0000313" key="3">
    <source>
        <dbReference type="Proteomes" id="UP000191135"/>
    </source>
</evidence>
<accession>A0A1U9Z9C0</accession>
<dbReference type="AlphaFoldDB" id="A0A1U9Z9C0"/>